<gene>
    <name evidence="3" type="ORF">COV55_04110</name>
</gene>
<dbReference type="CDD" id="cd03801">
    <property type="entry name" value="GT4_PimA-like"/>
    <property type="match status" value="1"/>
</dbReference>
<evidence type="ECO:0000313" key="4">
    <source>
        <dbReference type="Proteomes" id="UP000230564"/>
    </source>
</evidence>
<proteinExistence type="predicted"/>
<dbReference type="Gene3D" id="3.40.50.2000">
    <property type="entry name" value="Glycogen Phosphorylase B"/>
    <property type="match status" value="2"/>
</dbReference>
<dbReference type="InterPro" id="IPR050194">
    <property type="entry name" value="Glycosyltransferase_grp1"/>
</dbReference>
<evidence type="ECO:0000259" key="2">
    <source>
        <dbReference type="Pfam" id="PF13439"/>
    </source>
</evidence>
<dbReference type="PANTHER" id="PTHR45947:SF3">
    <property type="entry name" value="SULFOQUINOVOSYL TRANSFERASE SQD2"/>
    <property type="match status" value="1"/>
</dbReference>
<protein>
    <submittedName>
        <fullName evidence="3">Uncharacterized protein</fullName>
    </submittedName>
</protein>
<evidence type="ECO:0000313" key="3">
    <source>
        <dbReference type="EMBL" id="PIR06442.1"/>
    </source>
</evidence>
<sequence length="378" mass="43086">MKIAEVTPTFPPYKGGIGNVSYYNTWSLATLGHEVTVFTPRYKRVEREEYPFQIQRLHPWFKYGNAGILPQLLWKLWSYDVIHLHYPFFGGAEIIYFLDKIKDLKLLVTYHMDVVGVGFMAKFFNWHTHNVLPRILDRADKIIVTSYDYARKSNLKERLLAEPDKFIDIPCGVNHLLFKPRYKDKSIIGQYDLYNKKIILFVGALDKAHYFKGINVLIQAVNKLSGSDDFRVLIVGDGELRETYQGMVSNLGLNRKIIFLGFVADNLLPKFYNLADIFVLPSIDKSEAFGVVSLEAMASGVPVVSSDLAGVRSVIGKREAGVLVKPGDVDKLANTLKYLLDNPTECQQMGKIGREKVLKEYTWDKIGYRLDGVINSMK</sequence>
<dbReference type="Pfam" id="PF00534">
    <property type="entry name" value="Glycos_transf_1"/>
    <property type="match status" value="1"/>
</dbReference>
<comment type="caution">
    <text evidence="3">The sequence shown here is derived from an EMBL/GenBank/DDBJ whole genome shotgun (WGS) entry which is preliminary data.</text>
</comment>
<dbReference type="AlphaFoldDB" id="A0A2H0NC19"/>
<dbReference type="Proteomes" id="UP000230564">
    <property type="component" value="Unassembled WGS sequence"/>
</dbReference>
<dbReference type="EMBL" id="PCWQ01000013">
    <property type="protein sequence ID" value="PIR06442.1"/>
    <property type="molecule type" value="Genomic_DNA"/>
</dbReference>
<dbReference type="InterPro" id="IPR001296">
    <property type="entry name" value="Glyco_trans_1"/>
</dbReference>
<dbReference type="GO" id="GO:0016757">
    <property type="term" value="F:glycosyltransferase activity"/>
    <property type="evidence" value="ECO:0007669"/>
    <property type="project" value="InterPro"/>
</dbReference>
<dbReference type="SUPFAM" id="SSF53756">
    <property type="entry name" value="UDP-Glycosyltransferase/glycogen phosphorylase"/>
    <property type="match status" value="1"/>
</dbReference>
<feature type="domain" description="Glycosyltransferase subfamily 4-like N-terminal" evidence="2">
    <location>
        <begin position="15"/>
        <end position="174"/>
    </location>
</feature>
<dbReference type="InterPro" id="IPR028098">
    <property type="entry name" value="Glyco_trans_4-like_N"/>
</dbReference>
<feature type="domain" description="Glycosyl transferase family 1" evidence="1">
    <location>
        <begin position="195"/>
        <end position="355"/>
    </location>
</feature>
<dbReference type="Pfam" id="PF13439">
    <property type="entry name" value="Glyco_transf_4"/>
    <property type="match status" value="1"/>
</dbReference>
<accession>A0A2H0NC19</accession>
<reference evidence="3 4" key="1">
    <citation type="submission" date="2017-09" db="EMBL/GenBank/DDBJ databases">
        <title>Depth-based differentiation of microbial function through sediment-hosted aquifers and enrichment of novel symbionts in the deep terrestrial subsurface.</title>
        <authorList>
            <person name="Probst A.J."/>
            <person name="Ladd B."/>
            <person name="Jarett J.K."/>
            <person name="Geller-Mcgrath D.E."/>
            <person name="Sieber C.M."/>
            <person name="Emerson J.B."/>
            <person name="Anantharaman K."/>
            <person name="Thomas B.C."/>
            <person name="Malmstrom R."/>
            <person name="Stieglmeier M."/>
            <person name="Klingl A."/>
            <person name="Woyke T."/>
            <person name="Ryan C.M."/>
            <person name="Banfield J.F."/>
        </authorList>
    </citation>
    <scope>NUCLEOTIDE SEQUENCE [LARGE SCALE GENOMIC DNA]</scope>
    <source>
        <strain evidence="3">CG11_big_fil_rev_8_21_14_0_20_36_20</strain>
    </source>
</reference>
<name>A0A2H0NC19_9BACT</name>
<dbReference type="PANTHER" id="PTHR45947">
    <property type="entry name" value="SULFOQUINOVOSYL TRANSFERASE SQD2"/>
    <property type="match status" value="1"/>
</dbReference>
<organism evidence="3 4">
    <name type="scientific">Candidatus Komeilibacteria bacterium CG11_big_fil_rev_8_21_14_0_20_36_20</name>
    <dbReference type="NCBI Taxonomy" id="1974477"/>
    <lineage>
        <taxon>Bacteria</taxon>
        <taxon>Candidatus Komeiliibacteriota</taxon>
    </lineage>
</organism>
<evidence type="ECO:0000259" key="1">
    <source>
        <dbReference type="Pfam" id="PF00534"/>
    </source>
</evidence>